<dbReference type="PROSITE" id="PS51780">
    <property type="entry name" value="GW"/>
    <property type="match status" value="1"/>
</dbReference>
<dbReference type="Pfam" id="PF00144">
    <property type="entry name" value="Beta-lactamase"/>
    <property type="match status" value="1"/>
</dbReference>
<dbReference type="Proteomes" id="UP000052013">
    <property type="component" value="Unassembled WGS sequence"/>
</dbReference>
<proteinExistence type="predicted"/>
<evidence type="ECO:0000259" key="2">
    <source>
        <dbReference type="PROSITE" id="PS51780"/>
    </source>
</evidence>
<dbReference type="PATRIC" id="fig|1423739.3.peg.1866"/>
<reference evidence="3 4" key="1">
    <citation type="journal article" date="2015" name="Genome Announc.">
        <title>Expanding the biotechnology potential of lactobacilli through comparative genomics of 213 strains and associated genera.</title>
        <authorList>
            <person name="Sun Z."/>
            <person name="Harris H.M."/>
            <person name="McCann A."/>
            <person name="Guo C."/>
            <person name="Argimon S."/>
            <person name="Zhang W."/>
            <person name="Yang X."/>
            <person name="Jeffery I.B."/>
            <person name="Cooney J.C."/>
            <person name="Kagawa T.F."/>
            <person name="Liu W."/>
            <person name="Song Y."/>
            <person name="Salvetti E."/>
            <person name="Wrobel A."/>
            <person name="Rasinkangas P."/>
            <person name="Parkhill J."/>
            <person name="Rea M.C."/>
            <person name="O'Sullivan O."/>
            <person name="Ritari J."/>
            <person name="Douillard F.P."/>
            <person name="Paul Ross R."/>
            <person name="Yang R."/>
            <person name="Briner A.E."/>
            <person name="Felis G.E."/>
            <person name="de Vos W.M."/>
            <person name="Barrangou R."/>
            <person name="Klaenhammer T.R."/>
            <person name="Caufield P.W."/>
            <person name="Cui Y."/>
            <person name="Zhang H."/>
            <person name="O'Toole P.W."/>
        </authorList>
    </citation>
    <scope>NUCLEOTIDE SEQUENCE [LARGE SCALE GENOMIC DNA]</scope>
    <source>
        <strain evidence="3 4">DSM 14421</strain>
    </source>
</reference>
<dbReference type="InterPro" id="IPR001466">
    <property type="entry name" value="Beta-lactam-related"/>
</dbReference>
<dbReference type="AlphaFoldDB" id="A0A0R1S1C5"/>
<dbReference type="SUPFAM" id="SSF82057">
    <property type="entry name" value="Prokaryotic SH3-related domain"/>
    <property type="match status" value="1"/>
</dbReference>
<dbReference type="STRING" id="1423739.FC85_GL001783"/>
<dbReference type="SUPFAM" id="SSF56601">
    <property type="entry name" value="beta-lactamase/transpeptidase-like"/>
    <property type="match status" value="1"/>
</dbReference>
<evidence type="ECO:0000313" key="4">
    <source>
        <dbReference type="Proteomes" id="UP000052013"/>
    </source>
</evidence>
<dbReference type="Gene3D" id="2.30.30.170">
    <property type="match status" value="1"/>
</dbReference>
<evidence type="ECO:0000256" key="1">
    <source>
        <dbReference type="ARBA" id="ARBA00022729"/>
    </source>
</evidence>
<comment type="caution">
    <text evidence="3">The sequence shown here is derived from an EMBL/GenBank/DDBJ whole genome shotgun (WGS) entry which is preliminary data.</text>
</comment>
<keyword evidence="1" id="KW-0732">Signal</keyword>
<dbReference type="RefSeq" id="WP_057866084.1">
    <property type="nucleotide sequence ID" value="NZ_AZEY01000105.1"/>
</dbReference>
<dbReference type="InterPro" id="IPR025987">
    <property type="entry name" value="GW_dom"/>
</dbReference>
<feature type="domain" description="GW" evidence="2">
    <location>
        <begin position="38"/>
        <end position="122"/>
    </location>
</feature>
<accession>A0A0R1S1C5</accession>
<dbReference type="InterPro" id="IPR012338">
    <property type="entry name" value="Beta-lactam/transpept-like"/>
</dbReference>
<dbReference type="PANTHER" id="PTHR46825:SF8">
    <property type="entry name" value="BETA-LACTAMASE-RELATED"/>
    <property type="match status" value="1"/>
</dbReference>
<evidence type="ECO:0000313" key="3">
    <source>
        <dbReference type="EMBL" id="KRL62912.1"/>
    </source>
</evidence>
<protein>
    <submittedName>
        <fullName evidence="3">Conserved hypothetical penicillin-binding protein</fullName>
    </submittedName>
</protein>
<dbReference type="Gene3D" id="3.40.710.10">
    <property type="entry name" value="DD-peptidase/beta-lactamase superfamily"/>
    <property type="match status" value="1"/>
</dbReference>
<organism evidence="3 4">
    <name type="scientific">Lentilactobacillus diolivorans DSM 14421</name>
    <dbReference type="NCBI Taxonomy" id="1423739"/>
    <lineage>
        <taxon>Bacteria</taxon>
        <taxon>Bacillati</taxon>
        <taxon>Bacillota</taxon>
        <taxon>Bacilli</taxon>
        <taxon>Lactobacillales</taxon>
        <taxon>Lactobacillaceae</taxon>
        <taxon>Lentilactobacillus</taxon>
    </lineage>
</organism>
<name>A0A0R1S1C5_9LACO</name>
<dbReference type="EMBL" id="AZEY01000105">
    <property type="protein sequence ID" value="KRL62912.1"/>
    <property type="molecule type" value="Genomic_DNA"/>
</dbReference>
<dbReference type="Pfam" id="PF13457">
    <property type="entry name" value="GW"/>
    <property type="match status" value="1"/>
</dbReference>
<sequence length="442" mass="48259">MIKRAKIERTLLLFLCGLLSAGSFAIHGLMAGYNPVLKISNQRYDAQIVKPSKTSGYPIYYSGPYFTSSSSRTADSNSSNYSNDYVRVMQTKTTKTGTYAKLRLFNQTIGWMNIKGLKKATLTQVANATMKQNDVSGSALLASAGSKHTVIVNNGFANRTKKLANTSNGSVVYPLASLQKSMTAAMIQQLISRGQLTPTTKLSNFYPQIKGSGNITIKQMLSMTSGLDNVDIDPSKAMTESQAYASMVKRANATGKTTFDYSDANYVLLAGIIAKITKQSYAQNLQTRILNKVKMTHTFIVDNGKAPSTPIALSYTRNGQTDYSSYQTASLPRLSAIPGAGNLLTTPSDYYQFILGLQNGAILTAQQYQQLLSYGSVYSGGLYVTQKGVKYNNGSFGGQNYHSGYFATTGNYHLAIVFENQDPSNMTPKAFVKKMYQVATYY</sequence>
<dbReference type="InterPro" id="IPR038200">
    <property type="entry name" value="GW_dom_sf"/>
</dbReference>
<dbReference type="PANTHER" id="PTHR46825">
    <property type="entry name" value="D-ALANYL-D-ALANINE-CARBOXYPEPTIDASE/ENDOPEPTIDASE AMPH"/>
    <property type="match status" value="1"/>
</dbReference>
<dbReference type="InterPro" id="IPR050491">
    <property type="entry name" value="AmpC-like"/>
</dbReference>
<gene>
    <name evidence="3" type="ORF">FC85_GL001783</name>
</gene>